<dbReference type="Pfam" id="PF01266">
    <property type="entry name" value="DAO"/>
    <property type="match status" value="1"/>
</dbReference>
<dbReference type="SUPFAM" id="SSF51905">
    <property type="entry name" value="FAD/NAD(P)-binding domain"/>
    <property type="match status" value="1"/>
</dbReference>
<dbReference type="Gene3D" id="3.30.9.10">
    <property type="entry name" value="D-Amino Acid Oxidase, subunit A, domain 2"/>
    <property type="match status" value="1"/>
</dbReference>
<evidence type="ECO:0000256" key="2">
    <source>
        <dbReference type="ARBA" id="ARBA00023002"/>
    </source>
</evidence>
<keyword evidence="2 4" id="KW-0560">Oxidoreductase</keyword>
<dbReference type="HOGENOM" id="CLU_007884_9_2_5"/>
<dbReference type="AlphaFoldDB" id="X5ME27"/>
<dbReference type="Proteomes" id="UP000032160">
    <property type="component" value="Chromosome I"/>
</dbReference>
<keyword evidence="5" id="KW-1185">Reference proteome</keyword>
<dbReference type="NCBIfam" id="NF001933">
    <property type="entry name" value="PRK00711.1"/>
    <property type="match status" value="1"/>
</dbReference>
<dbReference type="Gene3D" id="3.50.50.60">
    <property type="entry name" value="FAD/NAD(P)-binding domain"/>
    <property type="match status" value="2"/>
</dbReference>
<proteinExistence type="inferred from homology"/>
<evidence type="ECO:0000256" key="1">
    <source>
        <dbReference type="ARBA" id="ARBA00009410"/>
    </source>
</evidence>
<name>X5ME27_9HYPH</name>
<dbReference type="EMBL" id="HG966617">
    <property type="protein sequence ID" value="CDO60662.1"/>
    <property type="molecule type" value="Genomic_DNA"/>
</dbReference>
<dbReference type="PANTHER" id="PTHR13847">
    <property type="entry name" value="SARCOSINE DEHYDROGENASE-RELATED"/>
    <property type="match status" value="1"/>
</dbReference>
<dbReference type="GO" id="GO:0008718">
    <property type="term" value="F:D-amino-acid dehydrogenase activity"/>
    <property type="evidence" value="ECO:0007669"/>
    <property type="project" value="TreeGrafter"/>
</dbReference>
<dbReference type="PANTHER" id="PTHR13847:SF280">
    <property type="entry name" value="D-AMINO ACID DEHYDROGENASE"/>
    <property type="match status" value="1"/>
</dbReference>
<dbReference type="GO" id="GO:0005737">
    <property type="term" value="C:cytoplasm"/>
    <property type="evidence" value="ECO:0007669"/>
    <property type="project" value="TreeGrafter"/>
</dbReference>
<dbReference type="PATRIC" id="fig|1458461.3.peg.2454"/>
<evidence type="ECO:0000259" key="3">
    <source>
        <dbReference type="Pfam" id="PF01266"/>
    </source>
</evidence>
<dbReference type="SUPFAM" id="SSF54373">
    <property type="entry name" value="FAD-linked reductases, C-terminal domain"/>
    <property type="match status" value="1"/>
</dbReference>
<feature type="domain" description="FAD dependent oxidoreductase" evidence="3">
    <location>
        <begin position="2"/>
        <end position="401"/>
    </location>
</feature>
<sequence>MKIVVLGAGVVGVTTAYYLADRGHEVTIVDRADDVALETSFANGGQVSATGSAPWAAPGVPMQGLKWLGRADAPLKWSPSFDPAQWKWLLAFVRRCTASAYDEGVARNLALGQLSLSELKALRQRLGLEYNQQTKGILKVAKSQADLQDLRDKAHKLAKLGANARFVSAEECAQIEPALAPAVAAGEVRGGIHFADDESGDAHLFTQLLADKAKQSGVTFTLSTDVLGCETKGDRVTAVATSTGTIECDHAVICLGIGSVPLMKHLGVDLPIYPIKGYSVTVETQGSNAVPTVSLTDEERRIVVSRFGTQVRVAGMAELAGTDLSINPKRATAICNALNDLFPDLSRYRDAKVWTGLRPMTPDGGAIIGPAGKWQNLSLNTGHGTYGWTMACGSARVLADLLENESPPVDPAPFGLRRFTR</sequence>
<dbReference type="STRING" id="1458461.BN1012_Phect2449"/>
<accession>X5ME27</accession>
<dbReference type="GO" id="GO:0055130">
    <property type="term" value="P:D-alanine catabolic process"/>
    <property type="evidence" value="ECO:0007669"/>
    <property type="project" value="TreeGrafter"/>
</dbReference>
<reference evidence="4 5" key="1">
    <citation type="journal article" date="2014" name="Front. Genet.">
        <title>Genome and metabolic network of "Candidatus Phaeomarinobacter ectocarpi" Ec32, a new candidate genus of Alphaproteobacteria frequently associated with brown algae.</title>
        <authorList>
            <person name="Dittami S.M."/>
            <person name="Barbeyron T."/>
            <person name="Boyen C."/>
            <person name="Cambefort J."/>
            <person name="Collet G."/>
            <person name="Delage L."/>
            <person name="Gobet A."/>
            <person name="Groisillier A."/>
            <person name="Leblanc C."/>
            <person name="Michel G."/>
            <person name="Scornet D."/>
            <person name="Siegel A."/>
            <person name="Tapia J.E."/>
            <person name="Tonon T."/>
        </authorList>
    </citation>
    <scope>NUCLEOTIDE SEQUENCE [LARGE SCALE GENOMIC DNA]</scope>
    <source>
        <strain evidence="4 5">Ec32</strain>
    </source>
</reference>
<dbReference type="InterPro" id="IPR006076">
    <property type="entry name" value="FAD-dep_OxRdtase"/>
</dbReference>
<evidence type="ECO:0000313" key="5">
    <source>
        <dbReference type="Proteomes" id="UP000032160"/>
    </source>
</evidence>
<dbReference type="RefSeq" id="WP_043948655.1">
    <property type="nucleotide sequence ID" value="NZ_HG966617.1"/>
</dbReference>
<protein>
    <submittedName>
        <fullName evidence="4">D-amino acid dehydrogenase small subunit</fullName>
        <ecNumber evidence="4">1.4.99.1</ecNumber>
    </submittedName>
</protein>
<evidence type="ECO:0000313" key="4">
    <source>
        <dbReference type="EMBL" id="CDO60662.1"/>
    </source>
</evidence>
<dbReference type="KEGG" id="pect:BN1012_Phect2449"/>
<comment type="similarity">
    <text evidence="1">Belongs to the DadA oxidoreductase family.</text>
</comment>
<gene>
    <name evidence="4" type="ORF">BN1012_Phect2449</name>
</gene>
<dbReference type="EC" id="1.4.99.1" evidence="4"/>
<dbReference type="InterPro" id="IPR036188">
    <property type="entry name" value="FAD/NAD-bd_sf"/>
</dbReference>
<dbReference type="OrthoDB" id="9805337at2"/>
<dbReference type="GO" id="GO:0005886">
    <property type="term" value="C:plasma membrane"/>
    <property type="evidence" value="ECO:0007669"/>
    <property type="project" value="TreeGrafter"/>
</dbReference>
<organism evidence="4 5">
    <name type="scientific">Candidatus Phaeomarinibacter ectocarpi</name>
    <dbReference type="NCBI Taxonomy" id="1458461"/>
    <lineage>
        <taxon>Bacteria</taxon>
        <taxon>Pseudomonadati</taxon>
        <taxon>Pseudomonadota</taxon>
        <taxon>Alphaproteobacteria</taxon>
        <taxon>Hyphomicrobiales</taxon>
        <taxon>Parvibaculaceae</taxon>
        <taxon>Candidatus Phaeomarinibacter</taxon>
    </lineage>
</organism>